<keyword evidence="1" id="KW-0479">Metal-binding</keyword>
<dbReference type="PANTHER" id="PTHR46405">
    <property type="entry name" value="OS05G0141500 PROTEIN"/>
    <property type="match status" value="1"/>
</dbReference>
<dbReference type="OrthoDB" id="1711136at2759"/>
<dbReference type="InterPro" id="IPR013083">
    <property type="entry name" value="Znf_RING/FYVE/PHD"/>
</dbReference>
<gene>
    <name evidence="5" type="primary">LOC113869310</name>
</gene>
<protein>
    <submittedName>
        <fullName evidence="5">MND1-interacting protein 1-like</fullName>
    </submittedName>
</protein>
<organism evidence="4 5">
    <name type="scientific">Abrus precatorius</name>
    <name type="common">Indian licorice</name>
    <name type="synonym">Glycine abrus</name>
    <dbReference type="NCBI Taxonomy" id="3816"/>
    <lineage>
        <taxon>Eukaryota</taxon>
        <taxon>Viridiplantae</taxon>
        <taxon>Streptophyta</taxon>
        <taxon>Embryophyta</taxon>
        <taxon>Tracheophyta</taxon>
        <taxon>Spermatophyta</taxon>
        <taxon>Magnoliopsida</taxon>
        <taxon>eudicotyledons</taxon>
        <taxon>Gunneridae</taxon>
        <taxon>Pentapetalae</taxon>
        <taxon>rosids</taxon>
        <taxon>fabids</taxon>
        <taxon>Fabales</taxon>
        <taxon>Fabaceae</taxon>
        <taxon>Papilionoideae</taxon>
        <taxon>50 kb inversion clade</taxon>
        <taxon>NPAAA clade</taxon>
        <taxon>indigoferoid/millettioid clade</taxon>
        <taxon>Abreae</taxon>
        <taxon>Abrus</taxon>
    </lineage>
</organism>
<evidence type="ECO:0000256" key="2">
    <source>
        <dbReference type="SAM" id="Coils"/>
    </source>
</evidence>
<dbReference type="GO" id="GO:0008270">
    <property type="term" value="F:zinc ion binding"/>
    <property type="evidence" value="ECO:0007669"/>
    <property type="project" value="UniProtKB-KW"/>
</dbReference>
<dbReference type="SUPFAM" id="SSF57850">
    <property type="entry name" value="RING/U-box"/>
    <property type="match status" value="1"/>
</dbReference>
<keyword evidence="4" id="KW-1185">Reference proteome</keyword>
<reference evidence="5" key="2">
    <citation type="submission" date="2025-08" db="UniProtKB">
        <authorList>
            <consortium name="RefSeq"/>
        </authorList>
    </citation>
    <scope>IDENTIFICATION</scope>
    <source>
        <tissue evidence="5">Young leaves</tissue>
    </source>
</reference>
<evidence type="ECO:0000256" key="1">
    <source>
        <dbReference type="PROSITE-ProRule" id="PRU00175"/>
    </source>
</evidence>
<dbReference type="InterPro" id="IPR001841">
    <property type="entry name" value="Znf_RING"/>
</dbReference>
<reference evidence="4" key="1">
    <citation type="journal article" date="2019" name="Toxins">
        <title>Detection of Abrin-Like and Prepropulchellin-Like Toxin Genes and Transcripts Using Whole Genome Sequencing and Full-Length Transcript Sequencing of Abrus precatorius.</title>
        <authorList>
            <person name="Hovde B.T."/>
            <person name="Daligault H.E."/>
            <person name="Hanschen E.R."/>
            <person name="Kunde Y.A."/>
            <person name="Johnson M.B."/>
            <person name="Starkenburg S.R."/>
            <person name="Johnson S.L."/>
        </authorList>
    </citation>
    <scope>NUCLEOTIDE SEQUENCE [LARGE SCALE GENOMIC DNA]</scope>
</reference>
<accession>A0A8B8LYC9</accession>
<proteinExistence type="predicted"/>
<dbReference type="InterPro" id="IPR046527">
    <property type="entry name" value="PIR2-like_helical"/>
</dbReference>
<dbReference type="PROSITE" id="PS50089">
    <property type="entry name" value="ZF_RING_2"/>
    <property type="match status" value="1"/>
</dbReference>
<evidence type="ECO:0000259" key="3">
    <source>
        <dbReference type="PROSITE" id="PS50089"/>
    </source>
</evidence>
<dbReference type="KEGG" id="aprc:113869310"/>
<dbReference type="InterPro" id="IPR046934">
    <property type="entry name" value="PIR2-like"/>
</dbReference>
<keyword evidence="1" id="KW-0863">Zinc-finger</keyword>
<feature type="domain" description="RING-type" evidence="3">
    <location>
        <begin position="637"/>
        <end position="677"/>
    </location>
</feature>
<sequence length="691" mass="77553">MGCSAREKQIRGNRKLHSAKPDFDSSCNLNKKWMVPFKNHVELGLNPNSNPNVDSSGWVLCMEGQLEEILLKNIEIIYNNTVSKLVALGYNEDVAVKTILRNGHCYGGMDVSTNILQNSLACLNSGNFDNCGFNPAFSDLKQLTEYTLAGIVSLLQEVRPNLNRGDAMWCLLMSNFHVGRASTIQIPVGNECPSYAAVENTGIGNNAVGVNAPPLQKFHGESIEFPVNGFFSYGPGINFQLQRDIVFPKRFNLSPSMKSLLKRNVAMFAANFRANSKQLQPQAKAIPSISTISKLDSSSVSGTPVLGKQSVEFHPLNNQEDLNSVLSKLLDLNIGENSEFVVEDQKDEVIVTLAHQIKDLEKQVEEQKDWAHQKAIQAARKLSSDLIEVRKLKMEREANQRLKKGKEALDDTTMKRLSEMENALRRASGQMDQANAIVRKLEAENAEIRAELEASKLSASESVSACKQVMQREKKCLKRLQAWEKQKAKIQQNISDEKQKILEIEEELAQIKQCEKDAEVMGREELKAKEEALALIEEERRSKEAADTNNKRNLKALRLKIEIDFQRRKDDLLRLEQEISRLKASAHSADFHHRARTMPPNECEDVEPQNETIDELLQELDNAKDSSEKEGNGNRECIICGKDELSIIFLPCAHQIMCASCSEQYGRKAKAVCPCCRVPIEQRIRVFGASS</sequence>
<evidence type="ECO:0000313" key="4">
    <source>
        <dbReference type="Proteomes" id="UP000694853"/>
    </source>
</evidence>
<dbReference type="PANTHER" id="PTHR46405:SF3">
    <property type="entry name" value="RING_U-BOX SUPERFAMILY PROTEIN"/>
    <property type="match status" value="1"/>
</dbReference>
<evidence type="ECO:0000313" key="5">
    <source>
        <dbReference type="RefSeq" id="XP_027361376.1"/>
    </source>
</evidence>
<dbReference type="GeneID" id="113869310"/>
<name>A0A8B8LYC9_ABRPR</name>
<dbReference type="Pfam" id="PF20235">
    <property type="entry name" value="PIR2-like_helical"/>
    <property type="match status" value="1"/>
</dbReference>
<dbReference type="RefSeq" id="XP_027361376.1">
    <property type="nucleotide sequence ID" value="XM_027505575.1"/>
</dbReference>
<dbReference type="AlphaFoldDB" id="A0A8B8LYC9"/>
<dbReference type="Gene3D" id="3.30.40.10">
    <property type="entry name" value="Zinc/RING finger domain, C3HC4 (zinc finger)"/>
    <property type="match status" value="1"/>
</dbReference>
<keyword evidence="2" id="KW-0175">Coiled coil</keyword>
<dbReference type="CDD" id="cd23128">
    <property type="entry name" value="RING-HC_MIP1-like"/>
    <property type="match status" value="1"/>
</dbReference>
<feature type="coiled-coil region" evidence="2">
    <location>
        <begin position="417"/>
        <end position="630"/>
    </location>
</feature>
<dbReference type="Proteomes" id="UP000694853">
    <property type="component" value="Unplaced"/>
</dbReference>
<dbReference type="Pfam" id="PF13920">
    <property type="entry name" value="zf-C3HC4_3"/>
    <property type="match status" value="1"/>
</dbReference>
<keyword evidence="1" id="KW-0862">Zinc</keyword>